<evidence type="ECO:0000313" key="2">
    <source>
        <dbReference type="Proteomes" id="UP000257109"/>
    </source>
</evidence>
<name>A0A371GVY5_MUCPR</name>
<sequence length="38" mass="4510">MCCTRCPIQHCSFCHQYNTNNFLKLLESFSTTMPYCLM</sequence>
<reference evidence="1" key="1">
    <citation type="submission" date="2018-05" db="EMBL/GenBank/DDBJ databases">
        <title>Draft genome of Mucuna pruriens seed.</title>
        <authorList>
            <person name="Nnadi N.E."/>
            <person name="Vos R."/>
            <person name="Hasami M.H."/>
            <person name="Devisetty U.K."/>
            <person name="Aguiy J.C."/>
        </authorList>
    </citation>
    <scope>NUCLEOTIDE SEQUENCE [LARGE SCALE GENOMIC DNA]</scope>
    <source>
        <strain evidence="1">JCA_2017</strain>
    </source>
</reference>
<evidence type="ECO:0000313" key="1">
    <source>
        <dbReference type="EMBL" id="RDX94705.1"/>
    </source>
</evidence>
<gene>
    <name evidence="1" type="ORF">CR513_22887</name>
</gene>
<dbReference type="AlphaFoldDB" id="A0A371GVY5"/>
<organism evidence="1 2">
    <name type="scientific">Mucuna pruriens</name>
    <name type="common">Velvet bean</name>
    <name type="synonym">Dolichos pruriens</name>
    <dbReference type="NCBI Taxonomy" id="157652"/>
    <lineage>
        <taxon>Eukaryota</taxon>
        <taxon>Viridiplantae</taxon>
        <taxon>Streptophyta</taxon>
        <taxon>Embryophyta</taxon>
        <taxon>Tracheophyta</taxon>
        <taxon>Spermatophyta</taxon>
        <taxon>Magnoliopsida</taxon>
        <taxon>eudicotyledons</taxon>
        <taxon>Gunneridae</taxon>
        <taxon>Pentapetalae</taxon>
        <taxon>rosids</taxon>
        <taxon>fabids</taxon>
        <taxon>Fabales</taxon>
        <taxon>Fabaceae</taxon>
        <taxon>Papilionoideae</taxon>
        <taxon>50 kb inversion clade</taxon>
        <taxon>NPAAA clade</taxon>
        <taxon>indigoferoid/millettioid clade</taxon>
        <taxon>Phaseoleae</taxon>
        <taxon>Mucuna</taxon>
    </lineage>
</organism>
<dbReference type="Proteomes" id="UP000257109">
    <property type="component" value="Unassembled WGS sequence"/>
</dbReference>
<dbReference type="EMBL" id="QJKJ01004304">
    <property type="protein sequence ID" value="RDX94705.1"/>
    <property type="molecule type" value="Genomic_DNA"/>
</dbReference>
<accession>A0A371GVY5</accession>
<comment type="caution">
    <text evidence="1">The sequence shown here is derived from an EMBL/GenBank/DDBJ whole genome shotgun (WGS) entry which is preliminary data.</text>
</comment>
<protein>
    <submittedName>
        <fullName evidence="1">Uncharacterized protein</fullName>
    </submittedName>
</protein>
<keyword evidence="2" id="KW-1185">Reference proteome</keyword>
<proteinExistence type="predicted"/>